<dbReference type="AlphaFoldDB" id="A0A370QIH1"/>
<dbReference type="InterPro" id="IPR004879">
    <property type="entry name" value="Ssp411-like_TRX"/>
</dbReference>
<dbReference type="InterPro" id="IPR008928">
    <property type="entry name" value="6-hairpin_glycosidase_sf"/>
</dbReference>
<feature type="domain" description="Non-reducing end beta-L-arabinofuranosidase-like GH127 catalytic" evidence="2">
    <location>
        <begin position="416"/>
        <end position="539"/>
    </location>
</feature>
<dbReference type="RefSeq" id="WP_115121868.1">
    <property type="nucleotide sequence ID" value="NZ_QRAO01000001.1"/>
</dbReference>
<keyword evidence="4" id="KW-1185">Reference proteome</keyword>
<dbReference type="InterPro" id="IPR012878">
    <property type="entry name" value="Beta-AFase-like_GH127_cat"/>
</dbReference>
<protein>
    <submittedName>
        <fullName evidence="3">Uncharacterized protein</fullName>
    </submittedName>
</protein>
<dbReference type="Gene3D" id="1.50.10.20">
    <property type="match status" value="1"/>
</dbReference>
<dbReference type="PROSITE" id="PS51257">
    <property type="entry name" value="PROKAR_LIPOPROTEIN"/>
    <property type="match status" value="1"/>
</dbReference>
<dbReference type="InterPro" id="IPR036249">
    <property type="entry name" value="Thioredoxin-like_sf"/>
</dbReference>
<dbReference type="Proteomes" id="UP000255317">
    <property type="component" value="Unassembled WGS sequence"/>
</dbReference>
<dbReference type="EMBL" id="QRAO01000001">
    <property type="protein sequence ID" value="RDK88135.1"/>
    <property type="molecule type" value="Genomic_DNA"/>
</dbReference>
<dbReference type="Gene3D" id="3.40.30.10">
    <property type="entry name" value="Glutaredoxin"/>
    <property type="match status" value="1"/>
</dbReference>
<dbReference type="OrthoDB" id="9762614at2"/>
<dbReference type="PIRSF" id="PIRSF006402">
    <property type="entry name" value="UCP006402_thioredoxin"/>
    <property type="match status" value="1"/>
</dbReference>
<evidence type="ECO:0000259" key="1">
    <source>
        <dbReference type="Pfam" id="PF03190"/>
    </source>
</evidence>
<accession>A0A370QIH1</accession>
<proteinExistence type="predicted"/>
<name>A0A370QIH1_9FLAO</name>
<dbReference type="PANTHER" id="PTHR42899">
    <property type="entry name" value="SPERMATOGENESIS-ASSOCIATED PROTEIN 20"/>
    <property type="match status" value="1"/>
</dbReference>
<dbReference type="CDD" id="cd02955">
    <property type="entry name" value="SSP411"/>
    <property type="match status" value="1"/>
</dbReference>
<sequence length="705" mass="81245">MKRNILITIVLSFLFISCNNTNTSKLETHAYTNDLINETSPYLLQHAHNPVNWNPWNESVLEKAKEENKLVLISIGYAACHWCHVMEHESFEDSTVASVMNKNFINIKVDREERPDVDQVYINAVQLMTGSAGWPLNVIALPDGRPVWGGTYFKKEAWIKSIEQIQEIYDTQPEKLEEYATKLQQGITSMDLVVLNKDKTAISEFPINEVITSWKESFDPMYGGRKGAPKFMMPNNLDYLLRRAVQKNDDSLLQHVNLTLTKMAYGGLYDAVGGGFARYSVDERWHVPHFEKMLYDNAQLVSLYSKAYKVTNNPLYKETVEQTLQYIEVEMTHPEGAFYSSLDADSKTADGELEEGAFYTFEKTELQELLKDDYNIFSEYYNINDFGKWEDTYVLIRTKNDSSIAGSHNISVEDLKQKKEGWLKTLETHRNKRNKPRLDDKTLTSWNALMAKGYIDAYTAFGNKKYLDAALKNASFIKEKLAQKDGALWHSYKDGKSSINGYLEDYSAVIQTYISLYETTMQQEWLQLAKKMTDYVFEHFFDSESQMFYFTSNKDAKLVARTVEYRDNVIPASNSIMAKNLFKLSHYFDAPTYREVSDQMLTNVLPEAQKYPGSFSNWLDLLANHQHKYYEIVVAGEAARPKLEDLNSRYIPNALFAASDKPSNSYLLQERFIEDQTLIYVCVNNACRLPVEDVEDALKTIKISE</sequence>
<dbReference type="Pfam" id="PF07944">
    <property type="entry name" value="Beta-AFase-like_GH127_cat"/>
    <property type="match status" value="1"/>
</dbReference>
<dbReference type="SUPFAM" id="SSF48208">
    <property type="entry name" value="Six-hairpin glycosidases"/>
    <property type="match status" value="1"/>
</dbReference>
<dbReference type="Gene3D" id="1.50.10.10">
    <property type="match status" value="1"/>
</dbReference>
<dbReference type="SUPFAM" id="SSF52833">
    <property type="entry name" value="Thioredoxin-like"/>
    <property type="match status" value="1"/>
</dbReference>
<dbReference type="InterPro" id="IPR012341">
    <property type="entry name" value="6hp_glycosidase-like_sf"/>
</dbReference>
<evidence type="ECO:0000313" key="4">
    <source>
        <dbReference type="Proteomes" id="UP000255317"/>
    </source>
</evidence>
<dbReference type="InterPro" id="IPR024705">
    <property type="entry name" value="Ssp411"/>
</dbReference>
<evidence type="ECO:0000313" key="3">
    <source>
        <dbReference type="EMBL" id="RDK88135.1"/>
    </source>
</evidence>
<dbReference type="GO" id="GO:0005975">
    <property type="term" value="P:carbohydrate metabolic process"/>
    <property type="evidence" value="ECO:0007669"/>
    <property type="project" value="InterPro"/>
</dbReference>
<organism evidence="3 4">
    <name type="scientific">Marinirhabdus gelatinilytica</name>
    <dbReference type="NCBI Taxonomy" id="1703343"/>
    <lineage>
        <taxon>Bacteria</taxon>
        <taxon>Pseudomonadati</taxon>
        <taxon>Bacteroidota</taxon>
        <taxon>Flavobacteriia</taxon>
        <taxon>Flavobacteriales</taxon>
        <taxon>Flavobacteriaceae</taxon>
    </lineage>
</organism>
<dbReference type="Pfam" id="PF03190">
    <property type="entry name" value="Thioredox_DsbH"/>
    <property type="match status" value="1"/>
</dbReference>
<reference evidence="3 4" key="1">
    <citation type="submission" date="2018-07" db="EMBL/GenBank/DDBJ databases">
        <title>Genomic Encyclopedia of Type Strains, Phase IV (KMG-IV): sequencing the most valuable type-strain genomes for metagenomic binning, comparative biology and taxonomic classification.</title>
        <authorList>
            <person name="Goeker M."/>
        </authorList>
    </citation>
    <scope>NUCLEOTIDE SEQUENCE [LARGE SCALE GENOMIC DNA]</scope>
    <source>
        <strain evidence="3 4">DSM 101478</strain>
    </source>
</reference>
<feature type="domain" description="Spermatogenesis-associated protein 20-like TRX" evidence="1">
    <location>
        <begin position="32"/>
        <end position="185"/>
    </location>
</feature>
<comment type="caution">
    <text evidence="3">The sequence shown here is derived from an EMBL/GenBank/DDBJ whole genome shotgun (WGS) entry which is preliminary data.</text>
</comment>
<dbReference type="PANTHER" id="PTHR42899:SF1">
    <property type="entry name" value="SPERMATOGENESIS-ASSOCIATED PROTEIN 20"/>
    <property type="match status" value="1"/>
</dbReference>
<evidence type="ECO:0000259" key="2">
    <source>
        <dbReference type="Pfam" id="PF07944"/>
    </source>
</evidence>
<gene>
    <name evidence="3" type="ORF">C8D94_1014</name>
</gene>